<dbReference type="PANTHER" id="PTHR13054">
    <property type="entry name" value="DIGEORGE SYNDROME CRITICAL REGION 6 DGCR6 FAMILY MEMBER"/>
    <property type="match status" value="1"/>
</dbReference>
<dbReference type="FunCoup" id="A0A7M7PGK5">
    <property type="interactions" value="1135"/>
</dbReference>
<dbReference type="RefSeq" id="XP_030851027.1">
    <property type="nucleotide sequence ID" value="XM_030995167.1"/>
</dbReference>
<evidence type="ECO:0008006" key="4">
    <source>
        <dbReference type="Google" id="ProtNLM"/>
    </source>
</evidence>
<name>A0A7M7PGK5_STRPU</name>
<reference evidence="3" key="1">
    <citation type="submission" date="2015-02" db="EMBL/GenBank/DDBJ databases">
        <title>Genome sequencing for Strongylocentrotus purpuratus.</title>
        <authorList>
            <person name="Murali S."/>
            <person name="Liu Y."/>
            <person name="Vee V."/>
            <person name="English A."/>
            <person name="Wang M."/>
            <person name="Skinner E."/>
            <person name="Han Y."/>
            <person name="Muzny D.M."/>
            <person name="Worley K.C."/>
            <person name="Gibbs R.A."/>
        </authorList>
    </citation>
    <scope>NUCLEOTIDE SEQUENCE</scope>
</reference>
<reference evidence="2" key="2">
    <citation type="submission" date="2021-01" db="UniProtKB">
        <authorList>
            <consortium name="EnsemblMetazoa"/>
        </authorList>
    </citation>
    <scope>IDENTIFICATION</scope>
</reference>
<dbReference type="InterPro" id="IPR010849">
    <property type="entry name" value="Gonadal"/>
</dbReference>
<dbReference type="AlphaFoldDB" id="A0A7M7PGK5"/>
<dbReference type="InParanoid" id="A0A7M7PGK5"/>
<sequence>MKMDITAGMQDMFQAEGAYLISEEDIKRRKQERHYTMLSELQDMARQLPMNFQQLLPYTTLSNLALSLLDGTVFEIVQHLSEIQQMMERKLMEQRARLHNSHKSQKYQMQKRHQAAMQDCQSKPHNIPRTKIANEKEKEALDKKMSEEQKRMDERILIELDTCAAEQQTTLEKAGVPGFQRTHDSKESRLQMYILEFITKLHRMETAESVS</sequence>
<dbReference type="EnsemblMetazoa" id="XM_030995167">
    <property type="protein sequence ID" value="XP_030851027"/>
    <property type="gene ID" value="LOC755522"/>
</dbReference>
<dbReference type="GeneID" id="755522"/>
<dbReference type="PANTHER" id="PTHR13054:SF2">
    <property type="entry name" value="PROTEIN DGCR6"/>
    <property type="match status" value="1"/>
</dbReference>
<evidence type="ECO:0000313" key="2">
    <source>
        <dbReference type="EnsemblMetazoa" id="XP_030851027"/>
    </source>
</evidence>
<dbReference type="OrthoDB" id="21617at2759"/>
<dbReference type="OMA" id="MERYAGP"/>
<protein>
    <recommendedName>
        <fullName evidence="4">Protein DGCR6</fullName>
    </recommendedName>
</protein>
<comment type="similarity">
    <text evidence="1">Belongs to the gonadal family.</text>
</comment>
<dbReference type="Pfam" id="PF07324">
    <property type="entry name" value="DGCR6"/>
    <property type="match status" value="1"/>
</dbReference>
<accession>A0A7M7PGK5</accession>
<keyword evidence="3" id="KW-1185">Reference proteome</keyword>
<evidence type="ECO:0000313" key="3">
    <source>
        <dbReference type="Proteomes" id="UP000007110"/>
    </source>
</evidence>
<proteinExistence type="inferred from homology"/>
<dbReference type="Proteomes" id="UP000007110">
    <property type="component" value="Unassembled WGS sequence"/>
</dbReference>
<dbReference type="KEGG" id="spu:755522"/>
<organism evidence="2 3">
    <name type="scientific">Strongylocentrotus purpuratus</name>
    <name type="common">Purple sea urchin</name>
    <dbReference type="NCBI Taxonomy" id="7668"/>
    <lineage>
        <taxon>Eukaryota</taxon>
        <taxon>Metazoa</taxon>
        <taxon>Echinodermata</taxon>
        <taxon>Eleutherozoa</taxon>
        <taxon>Echinozoa</taxon>
        <taxon>Echinoidea</taxon>
        <taxon>Euechinoidea</taxon>
        <taxon>Echinacea</taxon>
        <taxon>Camarodonta</taxon>
        <taxon>Echinidea</taxon>
        <taxon>Strongylocentrotidae</taxon>
        <taxon>Strongylocentrotus</taxon>
    </lineage>
</organism>
<evidence type="ECO:0000256" key="1">
    <source>
        <dbReference type="ARBA" id="ARBA00005939"/>
    </source>
</evidence>